<dbReference type="Proteomes" id="UP001501005">
    <property type="component" value="Unassembled WGS sequence"/>
</dbReference>
<gene>
    <name evidence="1" type="ORF">GCM10009549_06590</name>
</gene>
<dbReference type="EMBL" id="BAAAHG010000003">
    <property type="protein sequence ID" value="GAA0903732.1"/>
    <property type="molecule type" value="Genomic_DNA"/>
</dbReference>
<name>A0ABP3YVY9_9ACTN</name>
<proteinExistence type="predicted"/>
<comment type="caution">
    <text evidence="1">The sequence shown here is derived from an EMBL/GenBank/DDBJ whole genome shotgun (WGS) entry which is preliminary data.</text>
</comment>
<protein>
    <submittedName>
        <fullName evidence="1">Uncharacterized protein</fullName>
    </submittedName>
</protein>
<evidence type="ECO:0000313" key="1">
    <source>
        <dbReference type="EMBL" id="GAA0903732.1"/>
    </source>
</evidence>
<evidence type="ECO:0000313" key="2">
    <source>
        <dbReference type="Proteomes" id="UP001501005"/>
    </source>
</evidence>
<reference evidence="2" key="1">
    <citation type="journal article" date="2019" name="Int. J. Syst. Evol. Microbiol.">
        <title>The Global Catalogue of Microorganisms (GCM) 10K type strain sequencing project: providing services to taxonomists for standard genome sequencing and annotation.</title>
        <authorList>
            <consortium name="The Broad Institute Genomics Platform"/>
            <consortium name="The Broad Institute Genome Sequencing Center for Infectious Disease"/>
            <person name="Wu L."/>
            <person name="Ma J."/>
        </authorList>
    </citation>
    <scope>NUCLEOTIDE SEQUENCE [LARGE SCALE GENOMIC DNA]</scope>
    <source>
        <strain evidence="2">JCM 10673</strain>
    </source>
</reference>
<sequence>MTATIRGWPASRSIVSGSMRVPVRPGMSYSITGSPQASATVRKCSFTASCGGLL</sequence>
<accession>A0ABP3YVY9</accession>
<organism evidence="1 2">
    <name type="scientific">Streptomyces thermoalcalitolerans</name>
    <dbReference type="NCBI Taxonomy" id="65605"/>
    <lineage>
        <taxon>Bacteria</taxon>
        <taxon>Bacillati</taxon>
        <taxon>Actinomycetota</taxon>
        <taxon>Actinomycetes</taxon>
        <taxon>Kitasatosporales</taxon>
        <taxon>Streptomycetaceae</taxon>
        <taxon>Streptomyces</taxon>
    </lineage>
</organism>
<keyword evidence="2" id="KW-1185">Reference proteome</keyword>